<keyword evidence="2" id="KW-1185">Reference proteome</keyword>
<organism evidence="1 2">
    <name type="scientific">Clostridium weizhouense</name>
    <dbReference type="NCBI Taxonomy" id="2859781"/>
    <lineage>
        <taxon>Bacteria</taxon>
        <taxon>Bacillati</taxon>
        <taxon>Bacillota</taxon>
        <taxon>Clostridia</taxon>
        <taxon>Eubacteriales</taxon>
        <taxon>Clostridiaceae</taxon>
        <taxon>Clostridium</taxon>
    </lineage>
</organism>
<gene>
    <name evidence="1" type="ORF">KYD98_12750</name>
</gene>
<protein>
    <submittedName>
        <fullName evidence="1">Uncharacterized protein</fullName>
    </submittedName>
</protein>
<sequence length="238" mass="28960">MKINNKELMDILGVNINNLKQIKKRGLLEQRLQDRGYKLLGQTKEGRQVYYELEQENNNKEILNNIIFYMFGTREFEKFCKYYLYRLANLERPFTTELLSKLVGVSRKTIEKWDKAMVENNILSKEGKWYISIDYWEDTGETYRNTDVWEYNSYTRNLKIANYKTKSVQKYKIDKINKQELEMLEDSMNIRREVIKDKFVYYVRKYKLKKGYKLSLDIVKLIKEVYNKNIKNYFINLI</sequence>
<evidence type="ECO:0000313" key="2">
    <source>
        <dbReference type="Proteomes" id="UP001519921"/>
    </source>
</evidence>
<comment type="caution">
    <text evidence="1">The sequence shown here is derived from an EMBL/GenBank/DDBJ whole genome shotgun (WGS) entry which is preliminary data.</text>
</comment>
<dbReference type="Proteomes" id="UP001519921">
    <property type="component" value="Unassembled WGS sequence"/>
</dbReference>
<dbReference type="EMBL" id="JAHXPT010000010">
    <property type="protein sequence ID" value="MBW6410966.1"/>
    <property type="molecule type" value="Genomic_DNA"/>
</dbReference>
<dbReference type="RefSeq" id="WP_219780432.1">
    <property type="nucleotide sequence ID" value="NZ_JAHXPT010000010.1"/>
</dbReference>
<evidence type="ECO:0000313" key="1">
    <source>
        <dbReference type="EMBL" id="MBW6410966.1"/>
    </source>
</evidence>
<reference evidence="1 2" key="1">
    <citation type="submission" date="2021-07" db="EMBL/GenBank/DDBJ databases">
        <title>Clostridium weizhouense sp. nov., an anaerobic bacterium isolated from activated sludge of Petroleum wastewater.</title>
        <authorList>
            <person name="Li Q."/>
        </authorList>
    </citation>
    <scope>NUCLEOTIDE SEQUENCE [LARGE SCALE GENOMIC DNA]</scope>
    <source>
        <strain evidence="1 2">YB-6</strain>
    </source>
</reference>
<accession>A0ABS7ARD5</accession>
<name>A0ABS7ARD5_9CLOT</name>
<proteinExistence type="predicted"/>